<feature type="signal peptide" evidence="3">
    <location>
        <begin position="1"/>
        <end position="17"/>
    </location>
</feature>
<sequence length="372" mass="39576">MLAAGLAVAGTSPPAAAATATGTKAPGKQAGSSKTTRPKASTPSKARAAAARDEGAAEAVTYGGREDVMRFADEAAQRQGLDAAWARGQLERARYLPRVAQLIMPPPAGTAKNWAAYRDRFVEPVRLRAGRAFWAANAAWLALAEERWGVPPEIVVGIIGVETIYGQHMGGFRVLDALATLAFDFPSGRRDRSAFFRDELEQFLRLCRDQGLDPQAERGSFAGAMGLPQFMPSSIRQWAVDFDGDGRIDLRGSAADVIGSVAHYLAGFGWQRGLATHHAVAVPVDVADRAVLLAPDIVPTFTAQAFAERGAVLDEAGRQRAGLLALVELQNGAAAPTYVAGTANFYAITRYNWSSYYAMAVISLGEAIKAGR</sequence>
<dbReference type="InterPro" id="IPR031304">
    <property type="entry name" value="SLT_2"/>
</dbReference>
<dbReference type="InterPro" id="IPR043426">
    <property type="entry name" value="MltB-like"/>
</dbReference>
<dbReference type="EC" id="3.2.1.-" evidence="5"/>
<keyword evidence="6" id="KW-1185">Reference proteome</keyword>
<evidence type="ECO:0000259" key="4">
    <source>
        <dbReference type="Pfam" id="PF13406"/>
    </source>
</evidence>
<keyword evidence="5" id="KW-0378">Hydrolase</keyword>
<dbReference type="STRING" id="1547922.ISF6_1497"/>
<evidence type="ECO:0000256" key="1">
    <source>
        <dbReference type="PIRSR" id="PIRSR611757-1"/>
    </source>
</evidence>
<dbReference type="EMBL" id="BBYR01000027">
    <property type="protein sequence ID" value="GAP35724.1"/>
    <property type="molecule type" value="Genomic_DNA"/>
</dbReference>
<dbReference type="Gene3D" id="1.10.8.350">
    <property type="entry name" value="Bacterial muramidase"/>
    <property type="match status" value="1"/>
</dbReference>
<name>A0A0K8NZL5_PISS1</name>
<protein>
    <submittedName>
        <fullName evidence="5">Membrane-bound lytic murein transglycosylase B</fullName>
        <ecNumber evidence="5">3.2.1.-</ecNumber>
    </submittedName>
</protein>
<dbReference type="FunFam" id="1.10.8.350:FF:000001">
    <property type="entry name" value="Lytic murein transglycosylase B"/>
    <property type="match status" value="1"/>
</dbReference>
<keyword evidence="3" id="KW-0732">Signal</keyword>
<evidence type="ECO:0000313" key="5">
    <source>
        <dbReference type="EMBL" id="GAP35724.1"/>
    </source>
</evidence>
<gene>
    <name evidence="5" type="ORF">ISF6_1497</name>
</gene>
<dbReference type="AlphaFoldDB" id="A0A0K8NZL5"/>
<dbReference type="GO" id="GO:0009253">
    <property type="term" value="P:peptidoglycan catabolic process"/>
    <property type="evidence" value="ECO:0007669"/>
    <property type="project" value="TreeGrafter"/>
</dbReference>
<dbReference type="Pfam" id="PF13406">
    <property type="entry name" value="SLT_2"/>
    <property type="match status" value="1"/>
</dbReference>
<accession>A0A0K8NZL5</accession>
<comment type="caution">
    <text evidence="5">The sequence shown here is derived from an EMBL/GenBank/DDBJ whole genome shotgun (WGS) entry which is preliminary data.</text>
</comment>
<dbReference type="InterPro" id="IPR023346">
    <property type="entry name" value="Lysozyme-like_dom_sf"/>
</dbReference>
<feature type="compositionally biased region" description="Polar residues" evidence="2">
    <location>
        <begin position="32"/>
        <end position="44"/>
    </location>
</feature>
<dbReference type="GO" id="GO:0016798">
    <property type="term" value="F:hydrolase activity, acting on glycosyl bonds"/>
    <property type="evidence" value="ECO:0007669"/>
    <property type="project" value="UniProtKB-KW"/>
</dbReference>
<organism evidence="5 6">
    <name type="scientific">Piscinibacter sakaiensis</name>
    <name type="common">Ideonella sakaiensis</name>
    <dbReference type="NCBI Taxonomy" id="1547922"/>
    <lineage>
        <taxon>Bacteria</taxon>
        <taxon>Pseudomonadati</taxon>
        <taxon>Pseudomonadota</taxon>
        <taxon>Betaproteobacteria</taxon>
        <taxon>Burkholderiales</taxon>
        <taxon>Sphaerotilaceae</taxon>
        <taxon>Piscinibacter</taxon>
    </lineage>
</organism>
<dbReference type="PANTHER" id="PTHR30163">
    <property type="entry name" value="MEMBRANE-BOUND LYTIC MUREIN TRANSGLYCOSYLASE B"/>
    <property type="match status" value="1"/>
</dbReference>
<evidence type="ECO:0000256" key="2">
    <source>
        <dbReference type="SAM" id="MobiDB-lite"/>
    </source>
</evidence>
<dbReference type="InterPro" id="IPR011757">
    <property type="entry name" value="Lytic_transglycosylase_MltB"/>
</dbReference>
<reference evidence="6" key="1">
    <citation type="submission" date="2015-07" db="EMBL/GenBank/DDBJ databases">
        <title>Discovery of a poly(ethylene terephthalate assimilation.</title>
        <authorList>
            <person name="Yoshida S."/>
            <person name="Hiraga K."/>
            <person name="Takehana T."/>
            <person name="Taniguchi I."/>
            <person name="Yamaji H."/>
            <person name="Maeda Y."/>
            <person name="Toyohara K."/>
            <person name="Miyamoto K."/>
            <person name="Kimura Y."/>
            <person name="Oda K."/>
        </authorList>
    </citation>
    <scope>NUCLEOTIDE SEQUENCE [LARGE SCALE GENOMIC DNA]</scope>
    <source>
        <strain evidence="6">NBRC 110686 / TISTR 2288 / 201-F6</strain>
    </source>
</reference>
<feature type="region of interest" description="Disordered" evidence="2">
    <location>
        <begin position="1"/>
        <end position="53"/>
    </location>
</feature>
<reference evidence="5 6" key="2">
    <citation type="journal article" date="2016" name="Science">
        <title>A bacterium that degrades and assimilates poly(ethylene terephthalate).</title>
        <authorList>
            <person name="Yoshida S."/>
            <person name="Hiraga K."/>
            <person name="Takehana T."/>
            <person name="Taniguchi I."/>
            <person name="Yamaji H."/>
            <person name="Maeda Y."/>
            <person name="Toyohara K."/>
            <person name="Miyamoto K."/>
            <person name="Kimura Y."/>
            <person name="Oda K."/>
        </authorList>
    </citation>
    <scope>NUCLEOTIDE SEQUENCE [LARGE SCALE GENOMIC DNA]</scope>
    <source>
        <strain evidence="6">NBRC 110686 / TISTR 2288 / 201-F6</strain>
    </source>
</reference>
<dbReference type="Gene3D" id="1.10.530.10">
    <property type="match status" value="1"/>
</dbReference>
<evidence type="ECO:0000313" key="6">
    <source>
        <dbReference type="Proteomes" id="UP000037660"/>
    </source>
</evidence>
<keyword evidence="5" id="KW-0326">Glycosidase</keyword>
<dbReference type="NCBIfam" id="TIGR02282">
    <property type="entry name" value="MltB"/>
    <property type="match status" value="1"/>
</dbReference>
<feature type="chain" id="PRO_5005513553" evidence="3">
    <location>
        <begin position="18"/>
        <end position="372"/>
    </location>
</feature>
<dbReference type="Proteomes" id="UP000037660">
    <property type="component" value="Unassembled WGS sequence"/>
</dbReference>
<feature type="active site" evidence="1">
    <location>
        <position position="162"/>
    </location>
</feature>
<dbReference type="GO" id="GO:0008933">
    <property type="term" value="F:peptidoglycan lytic transglycosylase activity"/>
    <property type="evidence" value="ECO:0007669"/>
    <property type="project" value="TreeGrafter"/>
</dbReference>
<dbReference type="SUPFAM" id="SSF53955">
    <property type="entry name" value="Lysozyme-like"/>
    <property type="match status" value="1"/>
</dbReference>
<feature type="compositionally biased region" description="Low complexity" evidence="2">
    <location>
        <begin position="7"/>
        <end position="31"/>
    </location>
</feature>
<dbReference type="CDD" id="cd13399">
    <property type="entry name" value="Slt35-like"/>
    <property type="match status" value="1"/>
</dbReference>
<proteinExistence type="predicted"/>
<feature type="domain" description="Transglycosylase SLT" evidence="4">
    <location>
        <begin position="66"/>
        <end position="365"/>
    </location>
</feature>
<dbReference type="PANTHER" id="PTHR30163:SF9">
    <property type="entry name" value="MEMBRANE-BOUND LYTIC MUREIN TRANSGLYCOSYLASE B"/>
    <property type="match status" value="1"/>
</dbReference>
<evidence type="ECO:0000256" key="3">
    <source>
        <dbReference type="SAM" id="SignalP"/>
    </source>
</evidence>